<dbReference type="AlphaFoldDB" id="F4SA40"/>
<evidence type="ECO:0008006" key="4">
    <source>
        <dbReference type="Google" id="ProtNLM"/>
    </source>
</evidence>
<dbReference type="KEGG" id="mlr:MELLADRAFT_118523"/>
<feature type="region of interest" description="Disordered" evidence="1">
    <location>
        <begin position="1"/>
        <end position="53"/>
    </location>
</feature>
<feature type="region of interest" description="Disordered" evidence="1">
    <location>
        <begin position="98"/>
        <end position="143"/>
    </location>
</feature>
<protein>
    <recommendedName>
        <fullName evidence="4">EH domain-containing protein</fullName>
    </recommendedName>
</protein>
<gene>
    <name evidence="2" type="ORF">MELLADRAFT_118523</name>
</gene>
<dbReference type="HOGENOM" id="CLU_739834_0_0_1"/>
<dbReference type="InParanoid" id="F4SA40"/>
<feature type="compositionally biased region" description="Polar residues" evidence="1">
    <location>
        <begin position="36"/>
        <end position="48"/>
    </location>
</feature>
<reference evidence="3" key="1">
    <citation type="journal article" date="2011" name="Proc. Natl. Acad. Sci. U.S.A.">
        <title>Obligate biotrophy features unraveled by the genomic analysis of rust fungi.</title>
        <authorList>
            <person name="Duplessis S."/>
            <person name="Cuomo C.A."/>
            <person name="Lin Y.-C."/>
            <person name="Aerts A."/>
            <person name="Tisserant E."/>
            <person name="Veneault-Fourrey C."/>
            <person name="Joly D.L."/>
            <person name="Hacquard S."/>
            <person name="Amselem J."/>
            <person name="Cantarel B.L."/>
            <person name="Chiu R."/>
            <person name="Coutinho P.M."/>
            <person name="Feau N."/>
            <person name="Field M."/>
            <person name="Frey P."/>
            <person name="Gelhaye E."/>
            <person name="Goldberg J."/>
            <person name="Grabherr M.G."/>
            <person name="Kodira C.D."/>
            <person name="Kohler A."/>
            <person name="Kuees U."/>
            <person name="Lindquist E.A."/>
            <person name="Lucas S.M."/>
            <person name="Mago R."/>
            <person name="Mauceli E."/>
            <person name="Morin E."/>
            <person name="Murat C."/>
            <person name="Pangilinan J.L."/>
            <person name="Park R."/>
            <person name="Pearson M."/>
            <person name="Quesneville H."/>
            <person name="Rouhier N."/>
            <person name="Sakthikumar S."/>
            <person name="Salamov A.A."/>
            <person name="Schmutz J."/>
            <person name="Selles B."/>
            <person name="Shapiro H."/>
            <person name="Tanguay P."/>
            <person name="Tuskan G.A."/>
            <person name="Henrissat B."/>
            <person name="Van de Peer Y."/>
            <person name="Rouze P."/>
            <person name="Ellis J.G."/>
            <person name="Dodds P.N."/>
            <person name="Schein J.E."/>
            <person name="Zhong S."/>
            <person name="Hamelin R.C."/>
            <person name="Grigoriev I.V."/>
            <person name="Szabo L.J."/>
            <person name="Martin F."/>
        </authorList>
    </citation>
    <scope>NUCLEOTIDE SEQUENCE [LARGE SCALE GENOMIC DNA]</scope>
    <source>
        <strain evidence="3">98AG31 / pathotype 3-4-7</strain>
    </source>
</reference>
<feature type="compositionally biased region" description="Low complexity" evidence="1">
    <location>
        <begin position="16"/>
        <end position="35"/>
    </location>
</feature>
<dbReference type="STRING" id="747676.F4SA40"/>
<dbReference type="RefSeq" id="XP_007418262.1">
    <property type="nucleotide sequence ID" value="XM_007418200.1"/>
</dbReference>
<keyword evidence="3" id="KW-1185">Reference proteome</keyword>
<evidence type="ECO:0000313" key="2">
    <source>
        <dbReference type="EMBL" id="EGF98506.1"/>
    </source>
</evidence>
<dbReference type="GeneID" id="18926236"/>
<dbReference type="EMBL" id="GL883175">
    <property type="protein sequence ID" value="EGF98506.1"/>
    <property type="molecule type" value="Genomic_DNA"/>
</dbReference>
<evidence type="ECO:0000313" key="3">
    <source>
        <dbReference type="Proteomes" id="UP000001072"/>
    </source>
</evidence>
<sequence length="374" mass="41539">MMNPIRSNLPVPSSPTPSILSSSDHSSSHKPSIPSRHTSSPTKPNQFSLDYLSQKPNPIRTRIPICDIISLFNSNASTTTTSTTSLPLNSLNQIMTPSLSISSGSSDSSSGYSGSIKSMISQTSSPHSTPCRSNTPSLHHEPGYELDMNEDLISTSFFNKPREKEQEKEGLKAWTDPGHGSRRVPYTFTNLNSSEPDFFQCLGTEGGAGGIRKRSTSTLGLTPPRLPPRPLSFSFSKPRSPLLPPPLPPRKLGTDWKLKEVEKKKESLGIDRKRKVVESVWESVQIDGSVLGILVRKIWLGCGLGLETLAQIWDLVVKGDSSVKELDYDQFVLGFQLIDQFLIKNQNQLQNQSISQNQFQKQFQNRLQNQKQKY</sequence>
<evidence type="ECO:0000256" key="1">
    <source>
        <dbReference type="SAM" id="MobiDB-lite"/>
    </source>
</evidence>
<feature type="compositionally biased region" description="Polar residues" evidence="1">
    <location>
        <begin position="122"/>
        <end position="137"/>
    </location>
</feature>
<dbReference type="Gene3D" id="1.10.238.10">
    <property type="entry name" value="EF-hand"/>
    <property type="match status" value="1"/>
</dbReference>
<organism evidence="3">
    <name type="scientific">Melampsora larici-populina (strain 98AG31 / pathotype 3-4-7)</name>
    <name type="common">Poplar leaf rust fungus</name>
    <dbReference type="NCBI Taxonomy" id="747676"/>
    <lineage>
        <taxon>Eukaryota</taxon>
        <taxon>Fungi</taxon>
        <taxon>Dikarya</taxon>
        <taxon>Basidiomycota</taxon>
        <taxon>Pucciniomycotina</taxon>
        <taxon>Pucciniomycetes</taxon>
        <taxon>Pucciniales</taxon>
        <taxon>Melampsoraceae</taxon>
        <taxon>Melampsora</taxon>
    </lineage>
</organism>
<name>F4SA40_MELLP</name>
<dbReference type="Proteomes" id="UP000001072">
    <property type="component" value="Unassembled WGS sequence"/>
</dbReference>
<feature type="compositionally biased region" description="Low complexity" evidence="1">
    <location>
        <begin position="98"/>
        <end position="121"/>
    </location>
</feature>
<dbReference type="VEuPathDB" id="FungiDB:MELLADRAFT_118523"/>
<accession>F4SA40</accession>
<proteinExistence type="predicted"/>